<feature type="non-terminal residue" evidence="2">
    <location>
        <position position="1"/>
    </location>
</feature>
<dbReference type="EC" id="5.3.1.6" evidence="2"/>
<gene>
    <name evidence="2" type="ORF">AVDCRST_MAG52-2961</name>
</gene>
<dbReference type="EMBL" id="CADCTN010000203">
    <property type="protein sequence ID" value="CAA9266369.1"/>
    <property type="molecule type" value="Genomic_DNA"/>
</dbReference>
<reference evidence="2" key="1">
    <citation type="submission" date="2020-02" db="EMBL/GenBank/DDBJ databases">
        <authorList>
            <person name="Meier V. D."/>
        </authorList>
    </citation>
    <scope>NUCLEOTIDE SEQUENCE</scope>
    <source>
        <strain evidence="2">AVDCRST_MAG52</strain>
    </source>
</reference>
<feature type="compositionally biased region" description="Basic residues" evidence="1">
    <location>
        <begin position="59"/>
        <end position="68"/>
    </location>
</feature>
<feature type="compositionally biased region" description="Basic and acidic residues" evidence="1">
    <location>
        <begin position="70"/>
        <end position="79"/>
    </location>
</feature>
<evidence type="ECO:0000256" key="1">
    <source>
        <dbReference type="SAM" id="MobiDB-lite"/>
    </source>
</evidence>
<feature type="compositionally biased region" description="Basic residues" evidence="1">
    <location>
        <begin position="81"/>
        <end position="93"/>
    </location>
</feature>
<feature type="region of interest" description="Disordered" evidence="1">
    <location>
        <begin position="1"/>
        <end position="163"/>
    </location>
</feature>
<keyword evidence="2" id="KW-0413">Isomerase</keyword>
<protein>
    <submittedName>
        <fullName evidence="2">Ribose 5-phosphate isomerase B / Galactose 6-phosphate isomerase</fullName>
        <ecNumber evidence="2">5.3.1.6</ecNumber>
    </submittedName>
</protein>
<evidence type="ECO:0000313" key="2">
    <source>
        <dbReference type="EMBL" id="CAA9266369.1"/>
    </source>
</evidence>
<proteinExistence type="predicted"/>
<feature type="compositionally biased region" description="Basic residues" evidence="1">
    <location>
        <begin position="22"/>
        <end position="40"/>
    </location>
</feature>
<feature type="non-terminal residue" evidence="2">
    <location>
        <position position="163"/>
    </location>
</feature>
<dbReference type="AlphaFoldDB" id="A0A6J4IZB3"/>
<dbReference type="GO" id="GO:0004751">
    <property type="term" value="F:ribose-5-phosphate isomerase activity"/>
    <property type="evidence" value="ECO:0007669"/>
    <property type="project" value="UniProtKB-EC"/>
</dbReference>
<name>A0A6J4IZB3_9ACTN</name>
<sequence>ARLHRYRSRRPGVQGAPEAGAHRGRPRAGRLRRVRVRRPGRLPALLLRGGGADGDRARLARRRHRGLGQRRADRGEQGARRAGRARLEHRHRAAGPPAQRCERRLHRGAPAQPRGGHRARARVPPHRLQRRRAARPPDRPGQRLRARPPPPGRWPADGHRAPL</sequence>
<organism evidence="2">
    <name type="scientific">uncultured Blastococcus sp</name>
    <dbReference type="NCBI Taxonomy" id="217144"/>
    <lineage>
        <taxon>Bacteria</taxon>
        <taxon>Bacillati</taxon>
        <taxon>Actinomycetota</taxon>
        <taxon>Actinomycetes</taxon>
        <taxon>Geodermatophilales</taxon>
        <taxon>Geodermatophilaceae</taxon>
        <taxon>Blastococcus</taxon>
        <taxon>environmental samples</taxon>
    </lineage>
</organism>
<feature type="compositionally biased region" description="Basic residues" evidence="1">
    <location>
        <begin position="115"/>
        <end position="134"/>
    </location>
</feature>
<feature type="compositionally biased region" description="Basic residues" evidence="1">
    <location>
        <begin position="1"/>
        <end position="10"/>
    </location>
</feature>
<accession>A0A6J4IZB3</accession>